<keyword evidence="8" id="KW-1133">Transmembrane helix</keyword>
<name>A0ABT1XKK9_9BURK</name>
<dbReference type="Proteomes" id="UP001165267">
    <property type="component" value="Unassembled WGS sequence"/>
</dbReference>
<dbReference type="EMBL" id="JANKHG010000018">
    <property type="protein sequence ID" value="MCR2747399.1"/>
    <property type="molecule type" value="Genomic_DNA"/>
</dbReference>
<dbReference type="PANTHER" id="PTHR40942:SF4">
    <property type="entry name" value="CYTOCHROME C5"/>
    <property type="match status" value="1"/>
</dbReference>
<comment type="caution">
    <text evidence="10">The sequence shown here is derived from an EMBL/GenBank/DDBJ whole genome shotgun (WGS) entry which is preliminary data.</text>
</comment>
<keyword evidence="8" id="KW-0812">Transmembrane</keyword>
<evidence type="ECO:0000256" key="7">
    <source>
        <dbReference type="SAM" id="MobiDB-lite"/>
    </source>
</evidence>
<keyword evidence="5 6" id="KW-0408">Iron</keyword>
<dbReference type="SUPFAM" id="SSF46626">
    <property type="entry name" value="Cytochrome c"/>
    <property type="match status" value="1"/>
</dbReference>
<evidence type="ECO:0000259" key="9">
    <source>
        <dbReference type="PROSITE" id="PS51007"/>
    </source>
</evidence>
<organism evidence="10 11">
    <name type="scientific">Limnobacter parvus</name>
    <dbReference type="NCBI Taxonomy" id="2939690"/>
    <lineage>
        <taxon>Bacteria</taxon>
        <taxon>Pseudomonadati</taxon>
        <taxon>Pseudomonadota</taxon>
        <taxon>Betaproteobacteria</taxon>
        <taxon>Burkholderiales</taxon>
        <taxon>Burkholderiaceae</taxon>
        <taxon>Limnobacter</taxon>
    </lineage>
</organism>
<evidence type="ECO:0000313" key="11">
    <source>
        <dbReference type="Proteomes" id="UP001165267"/>
    </source>
</evidence>
<dbReference type="Gene3D" id="1.10.760.10">
    <property type="entry name" value="Cytochrome c-like domain"/>
    <property type="match status" value="1"/>
</dbReference>
<dbReference type="PANTHER" id="PTHR40942">
    <property type="match status" value="1"/>
</dbReference>
<protein>
    <submittedName>
        <fullName evidence="10">C-type cytochrome</fullName>
    </submittedName>
</protein>
<evidence type="ECO:0000256" key="1">
    <source>
        <dbReference type="ARBA" id="ARBA00022448"/>
    </source>
</evidence>
<evidence type="ECO:0000313" key="10">
    <source>
        <dbReference type="EMBL" id="MCR2747399.1"/>
    </source>
</evidence>
<reference evidence="10" key="1">
    <citation type="submission" date="2022-07" db="EMBL/GenBank/DDBJ databases">
        <authorList>
            <person name="Xamxidin M."/>
        </authorList>
    </citation>
    <scope>NUCLEOTIDE SEQUENCE</scope>
    <source>
        <strain evidence="10">YS8-69</strain>
    </source>
</reference>
<feature type="domain" description="Cytochrome c" evidence="9">
    <location>
        <begin position="76"/>
        <end position="156"/>
    </location>
</feature>
<keyword evidence="4" id="KW-0249">Electron transport</keyword>
<gene>
    <name evidence="10" type="ORF">NSP04_12120</name>
</gene>
<evidence type="ECO:0000256" key="6">
    <source>
        <dbReference type="PROSITE-ProRule" id="PRU00433"/>
    </source>
</evidence>
<dbReference type="RefSeq" id="WP_257512612.1">
    <property type="nucleotide sequence ID" value="NZ_JANKHG010000018.1"/>
</dbReference>
<evidence type="ECO:0000256" key="2">
    <source>
        <dbReference type="ARBA" id="ARBA00022617"/>
    </source>
</evidence>
<dbReference type="InterPro" id="IPR036909">
    <property type="entry name" value="Cyt_c-like_dom_sf"/>
</dbReference>
<dbReference type="InterPro" id="IPR002323">
    <property type="entry name" value="Cyt_CIE"/>
</dbReference>
<dbReference type="Pfam" id="PF13442">
    <property type="entry name" value="Cytochrome_CBB3"/>
    <property type="match status" value="1"/>
</dbReference>
<evidence type="ECO:0000256" key="3">
    <source>
        <dbReference type="ARBA" id="ARBA00022723"/>
    </source>
</evidence>
<feature type="transmembrane region" description="Helical" evidence="8">
    <location>
        <begin position="17"/>
        <end position="39"/>
    </location>
</feature>
<evidence type="ECO:0000256" key="4">
    <source>
        <dbReference type="ARBA" id="ARBA00022982"/>
    </source>
</evidence>
<evidence type="ECO:0000256" key="8">
    <source>
        <dbReference type="SAM" id="Phobius"/>
    </source>
</evidence>
<keyword evidence="1" id="KW-0813">Transport</keyword>
<keyword evidence="8" id="KW-0472">Membrane</keyword>
<dbReference type="PRINTS" id="PR00607">
    <property type="entry name" value="CYTCHROMECIE"/>
</dbReference>
<dbReference type="PROSITE" id="PS51007">
    <property type="entry name" value="CYTC"/>
    <property type="match status" value="1"/>
</dbReference>
<accession>A0ABT1XKK9</accession>
<dbReference type="InterPro" id="IPR009056">
    <property type="entry name" value="Cyt_c-like_dom"/>
</dbReference>
<feature type="region of interest" description="Disordered" evidence="7">
    <location>
        <begin position="162"/>
        <end position="186"/>
    </location>
</feature>
<feature type="compositionally biased region" description="Low complexity" evidence="7">
    <location>
        <begin position="163"/>
        <end position="186"/>
    </location>
</feature>
<keyword evidence="3 6" id="KW-0479">Metal-binding</keyword>
<sequence>MSDSNEHELLIKTPKQLVYAVIAAFVIPIFVIILLAYYVTSSEKPAAGSNAFSDEAIAQRLAPVGTIDFVDASAPKVLKTGQQVYSTACAACHDSGAAGAPKFGDKGQWADRLGKGFDTLWKNAVNGIGTMPAKGGNSSLDDIEVARAVAYMGKEVGADYAEPEAPAAEVEATTEAAAESSAETAK</sequence>
<evidence type="ECO:0000256" key="5">
    <source>
        <dbReference type="ARBA" id="ARBA00023004"/>
    </source>
</evidence>
<keyword evidence="2 6" id="KW-0349">Heme</keyword>
<proteinExistence type="predicted"/>
<keyword evidence="11" id="KW-1185">Reference proteome</keyword>